<name>A0A0S4VF46_RALSL</name>
<organism evidence="2">
    <name type="scientific">Ralstonia solanacearum</name>
    <name type="common">Pseudomonas solanacearum</name>
    <dbReference type="NCBI Taxonomy" id="305"/>
    <lineage>
        <taxon>Bacteria</taxon>
        <taxon>Pseudomonadati</taxon>
        <taxon>Pseudomonadota</taxon>
        <taxon>Betaproteobacteria</taxon>
        <taxon>Burkholderiales</taxon>
        <taxon>Burkholderiaceae</taxon>
        <taxon>Ralstonia</taxon>
        <taxon>Ralstonia solanacearum species complex</taxon>
    </lineage>
</organism>
<dbReference type="GO" id="GO:0003677">
    <property type="term" value="F:DNA binding"/>
    <property type="evidence" value="ECO:0007669"/>
    <property type="project" value="InterPro"/>
</dbReference>
<dbReference type="AlphaFoldDB" id="A0A0S4VF46"/>
<evidence type="ECO:0008006" key="5">
    <source>
        <dbReference type="Google" id="ProtNLM"/>
    </source>
</evidence>
<evidence type="ECO:0000313" key="2">
    <source>
        <dbReference type="EMBL" id="CUV33021.1"/>
    </source>
</evidence>
<evidence type="ECO:0000313" key="3">
    <source>
        <dbReference type="EMBL" id="CUV41766.1"/>
    </source>
</evidence>
<evidence type="ECO:0000313" key="4">
    <source>
        <dbReference type="EMBL" id="CUV58905.1"/>
    </source>
</evidence>
<gene>
    <name evidence="4" type="ORF">RD1301_v1_90009</name>
    <name evidence="1" type="ORF">RUN1744_v1_990055</name>
    <name evidence="2" type="ORF">TD1301_v1_270009</name>
    <name evidence="3" type="ORF">TF3108_v1_850051</name>
</gene>
<accession>A0A0S4VF46</accession>
<protein>
    <recommendedName>
        <fullName evidence="5">Phage protein</fullName>
    </recommendedName>
</protein>
<dbReference type="EMBL" id="LN899822">
    <property type="protein sequence ID" value="CUV58905.1"/>
    <property type="molecule type" value="Genomic_DNA"/>
</dbReference>
<dbReference type="Pfam" id="PF06892">
    <property type="entry name" value="Phage_CP76"/>
    <property type="match status" value="1"/>
</dbReference>
<dbReference type="EMBL" id="LN899826">
    <property type="protein sequence ID" value="CUV41766.1"/>
    <property type="molecule type" value="Genomic_DNA"/>
</dbReference>
<dbReference type="EMBL" id="LN899823">
    <property type="protein sequence ID" value="CUV25535.1"/>
    <property type="molecule type" value="Genomic_DNA"/>
</dbReference>
<dbReference type="InterPro" id="IPR009679">
    <property type="entry name" value="Phage_186_CII-like"/>
</dbReference>
<dbReference type="EMBL" id="LN899825">
    <property type="protein sequence ID" value="CUV33021.1"/>
    <property type="molecule type" value="Genomic_DNA"/>
</dbReference>
<proteinExistence type="predicted"/>
<sequence length="174" mass="19286">MFTVTYMYSDISQHEALYNAARKYPGGIDSLAVALSVRTCKRISPNVLRNKLRPGIETHHVSLEEFSLILELCEEARVDGVFQPLDAMCWRHGRVAVDLPQVEGDDPTPSRTVCKVMGKIGKLADTVAKAAEDNVITEEELGAIEAEFIRAQQALAGWHAEIRARADANPRRKA</sequence>
<evidence type="ECO:0000313" key="1">
    <source>
        <dbReference type="EMBL" id="CUV25535.1"/>
    </source>
</evidence>
<reference evidence="2" key="1">
    <citation type="submission" date="2015-10" db="EMBL/GenBank/DDBJ databases">
        <authorList>
            <person name="Gilbert D.G."/>
        </authorList>
    </citation>
    <scope>NUCLEOTIDE SEQUENCE</scope>
    <source>
        <strain evidence="2">Phyl III-seqv23</strain>
    </source>
</reference>